<sequence length="194" mass="21305">MELHSLLGRHPGSPEVDALLAEAAAAFHKRKNNTATGTKSLVPKPTIKIYKDAVYYSYPTFGISFNYEPSQPLIPSAYTNSTPDPSHLTLVAIHLYRSPADKFETFPLSFVIPKKSTSTSTTEPRELVEMDMEKKGHEVVELLGEPEEKQGGGRKGNCWVGYGRTTGVSMDFAGGSWEDREMVLACLTIALPTL</sequence>
<keyword evidence="2" id="KW-1185">Reference proteome</keyword>
<evidence type="ECO:0000313" key="2">
    <source>
        <dbReference type="Proteomes" id="UP000723463"/>
    </source>
</evidence>
<name>A0A9P6F7I5_9FUNG</name>
<gene>
    <name evidence="1" type="ORF">EC957_012297</name>
</gene>
<dbReference type="EMBL" id="JAAAXW010000095">
    <property type="protein sequence ID" value="KAF9544251.1"/>
    <property type="molecule type" value="Genomic_DNA"/>
</dbReference>
<reference evidence="1" key="1">
    <citation type="journal article" date="2020" name="Fungal Divers.">
        <title>Resolving the Mortierellaceae phylogeny through synthesis of multi-gene phylogenetics and phylogenomics.</title>
        <authorList>
            <person name="Vandepol N."/>
            <person name="Liber J."/>
            <person name="Desiro A."/>
            <person name="Na H."/>
            <person name="Kennedy M."/>
            <person name="Barry K."/>
            <person name="Grigoriev I.V."/>
            <person name="Miller A.N."/>
            <person name="O'Donnell K."/>
            <person name="Stajich J.E."/>
            <person name="Bonito G."/>
        </authorList>
    </citation>
    <scope>NUCLEOTIDE SEQUENCE</scope>
    <source>
        <strain evidence="1">NRRL 2591</strain>
    </source>
</reference>
<proteinExistence type="predicted"/>
<protein>
    <submittedName>
        <fullName evidence="1">Uncharacterized protein</fullName>
    </submittedName>
</protein>
<evidence type="ECO:0000313" key="1">
    <source>
        <dbReference type="EMBL" id="KAF9544251.1"/>
    </source>
</evidence>
<dbReference type="Proteomes" id="UP000723463">
    <property type="component" value="Unassembled WGS sequence"/>
</dbReference>
<dbReference type="AlphaFoldDB" id="A0A9P6F7I5"/>
<organism evidence="1 2">
    <name type="scientific">Mortierella hygrophila</name>
    <dbReference type="NCBI Taxonomy" id="979708"/>
    <lineage>
        <taxon>Eukaryota</taxon>
        <taxon>Fungi</taxon>
        <taxon>Fungi incertae sedis</taxon>
        <taxon>Mucoromycota</taxon>
        <taxon>Mortierellomycotina</taxon>
        <taxon>Mortierellomycetes</taxon>
        <taxon>Mortierellales</taxon>
        <taxon>Mortierellaceae</taxon>
        <taxon>Mortierella</taxon>
    </lineage>
</organism>
<accession>A0A9P6F7I5</accession>
<comment type="caution">
    <text evidence="1">The sequence shown here is derived from an EMBL/GenBank/DDBJ whole genome shotgun (WGS) entry which is preliminary data.</text>
</comment>